<accession>A0ABQ2J2Z5</accession>
<dbReference type="Gene3D" id="3.40.190.10">
    <property type="entry name" value="Periplasmic binding protein-like II"/>
    <property type="match status" value="1"/>
</dbReference>
<evidence type="ECO:0000313" key="1">
    <source>
        <dbReference type="EMBL" id="GGN38044.1"/>
    </source>
</evidence>
<gene>
    <name evidence="1" type="ORF">GCM10010842_20520</name>
</gene>
<sequence length="476" mass="51026">MDTGTRRSAHPIHTSSCTVSTAPHCHSETGYYSLKSACVIMQQPVTRIVPPGDAMKKLALITALALASAASAQSLSGTVTVWSWDAAAKALESTIPSFNKKYPNVKVNVVDLGNQNVYDRGLAGCAAGGADMPDVYSIENNEAEVFWARFPDCFTDLNTLGANKYAKSFPAFKWTELTVGNKRYAMPWDSGPVVIFYRRDLYQQAGVNAASIKTWDDFIAAGKKVNAKFGGKVKMGAIGNGQDDEWFRMLANQNGCFYFDNTASQITIAKSGCVQALDTVKKLFANDVVMTSDWGGQITAFKAGRLASAMFGAWYEGTIRTNAADQSGKWGVYPMPASKAGGVRASNLGGSALALPSSSKNKAAAYAFMENALATTNGQVTMLKSQGLVPSLLTASKDAYVNQKQPYWGNQTVWKTILGTLGDVPAARGTQYFQDARQVMIVVQADYIKGKYKTAQDALNDAAKKISAATGLPVAK</sequence>
<name>A0ABQ2J2Z5_9DEIO</name>
<comment type="caution">
    <text evidence="1">The sequence shown here is derived from an EMBL/GenBank/DDBJ whole genome shotgun (WGS) entry which is preliminary data.</text>
</comment>
<dbReference type="EMBL" id="BMOR01000007">
    <property type="protein sequence ID" value="GGN38044.1"/>
    <property type="molecule type" value="Genomic_DNA"/>
</dbReference>
<dbReference type="PANTHER" id="PTHR43649">
    <property type="entry name" value="ARABINOSE-BINDING PROTEIN-RELATED"/>
    <property type="match status" value="1"/>
</dbReference>
<dbReference type="Proteomes" id="UP000645517">
    <property type="component" value="Unassembled WGS sequence"/>
</dbReference>
<evidence type="ECO:0000313" key="2">
    <source>
        <dbReference type="Proteomes" id="UP000645517"/>
    </source>
</evidence>
<dbReference type="Pfam" id="PF01547">
    <property type="entry name" value="SBP_bac_1"/>
    <property type="match status" value="1"/>
</dbReference>
<dbReference type="CDD" id="cd13585">
    <property type="entry name" value="PBP2_TMBP_like"/>
    <property type="match status" value="1"/>
</dbReference>
<protein>
    <submittedName>
        <fullName evidence="1">ABC transporter substrate-binding protein</fullName>
    </submittedName>
</protein>
<dbReference type="InterPro" id="IPR050490">
    <property type="entry name" value="Bact_solute-bd_prot1"/>
</dbReference>
<dbReference type="InterPro" id="IPR006059">
    <property type="entry name" value="SBP"/>
</dbReference>
<proteinExistence type="predicted"/>
<dbReference type="PANTHER" id="PTHR43649:SF12">
    <property type="entry name" value="DIACETYLCHITOBIOSE BINDING PROTEIN DASA"/>
    <property type="match status" value="1"/>
</dbReference>
<organism evidence="1 2">
    <name type="scientific">Deinococcus daejeonensis</name>
    <dbReference type="NCBI Taxonomy" id="1007098"/>
    <lineage>
        <taxon>Bacteria</taxon>
        <taxon>Thermotogati</taxon>
        <taxon>Deinococcota</taxon>
        <taxon>Deinococci</taxon>
        <taxon>Deinococcales</taxon>
        <taxon>Deinococcaceae</taxon>
        <taxon>Deinococcus</taxon>
    </lineage>
</organism>
<keyword evidence="2" id="KW-1185">Reference proteome</keyword>
<reference evidence="2" key="1">
    <citation type="journal article" date="2019" name="Int. J. Syst. Evol. Microbiol.">
        <title>The Global Catalogue of Microorganisms (GCM) 10K type strain sequencing project: providing services to taxonomists for standard genome sequencing and annotation.</title>
        <authorList>
            <consortium name="The Broad Institute Genomics Platform"/>
            <consortium name="The Broad Institute Genome Sequencing Center for Infectious Disease"/>
            <person name="Wu L."/>
            <person name="Ma J."/>
        </authorList>
    </citation>
    <scope>NUCLEOTIDE SEQUENCE [LARGE SCALE GENOMIC DNA]</scope>
    <source>
        <strain evidence="2">JCM 16918</strain>
    </source>
</reference>
<dbReference type="SUPFAM" id="SSF53850">
    <property type="entry name" value="Periplasmic binding protein-like II"/>
    <property type="match status" value="1"/>
</dbReference>